<protein>
    <recommendedName>
        <fullName evidence="1">Restriction endonuclease type IV Mrr domain-containing protein</fullName>
    </recommendedName>
</protein>
<evidence type="ECO:0000313" key="3">
    <source>
        <dbReference type="Proteomes" id="UP000230407"/>
    </source>
</evidence>
<dbReference type="GO" id="GO:0004519">
    <property type="term" value="F:endonuclease activity"/>
    <property type="evidence" value="ECO:0007669"/>
    <property type="project" value="InterPro"/>
</dbReference>
<accession>A0A2M8LWU4</accession>
<evidence type="ECO:0000313" key="2">
    <source>
        <dbReference type="EMBL" id="PJE96395.1"/>
    </source>
</evidence>
<reference evidence="2 3" key="1">
    <citation type="submission" date="2017-11" db="EMBL/GenBank/DDBJ databases">
        <title>Streptomyces carmine sp. nov., a novel actinomycete isolated from Sophora alopecuroides in Xinjiang, China.</title>
        <authorList>
            <person name="Wang Y."/>
            <person name="Luo X."/>
            <person name="Wan C."/>
            <person name="Zhang L."/>
        </authorList>
    </citation>
    <scope>NUCLEOTIDE SEQUENCE [LARGE SCALE GENOMIC DNA]</scope>
    <source>
        <strain evidence="2 3">TRM SA0054</strain>
    </source>
</reference>
<dbReference type="GO" id="GO:0003677">
    <property type="term" value="F:DNA binding"/>
    <property type="evidence" value="ECO:0007669"/>
    <property type="project" value="InterPro"/>
</dbReference>
<gene>
    <name evidence="2" type="ORF">CUT44_17950</name>
</gene>
<dbReference type="Pfam" id="PF04471">
    <property type="entry name" value="Mrr_cat"/>
    <property type="match status" value="1"/>
</dbReference>
<dbReference type="SUPFAM" id="SSF52980">
    <property type="entry name" value="Restriction endonuclease-like"/>
    <property type="match status" value="1"/>
</dbReference>
<dbReference type="InterPro" id="IPR011335">
    <property type="entry name" value="Restrct_endonuc-II-like"/>
</dbReference>
<feature type="domain" description="Restriction endonuclease type IV Mrr" evidence="1">
    <location>
        <begin position="6"/>
        <end position="111"/>
    </location>
</feature>
<evidence type="ECO:0000259" key="1">
    <source>
        <dbReference type="Pfam" id="PF04471"/>
    </source>
</evidence>
<dbReference type="Proteomes" id="UP000230407">
    <property type="component" value="Unassembled WGS sequence"/>
</dbReference>
<dbReference type="EMBL" id="PGGW01000058">
    <property type="protein sequence ID" value="PJE96395.1"/>
    <property type="molecule type" value="Genomic_DNA"/>
</dbReference>
<keyword evidence="3" id="KW-1185">Reference proteome</keyword>
<proteinExistence type="predicted"/>
<sequence length="289" mass="31937">MTPQARGRKFEGWLNRLLASEGMFPRTSFRPAGEEIDGSFMHEGRFHLLEAKWWKDQVPASAIYQFKGKVDGKLVGTIGIFISMSEYGPDAVDALRVGKDLNVLLFDRDDVFAAATHGFGNVLRHKLRLAAELGEVFVPYIATVEPSDKPLTVVVEGMRDELFIRGIAQNLLSRGIKTRKLTVIHSQGSVGLANVALAASESRVGPVVIFTDLSSAAEQLPDDVMYVAGRTEGVIAGPWSEKWLGFASKREAKSAIRMDKFLAHVAEIDIEEIAERDGHFRKLVRLLSD</sequence>
<organism evidence="2 3">
    <name type="scientific">Streptomyces carminius</name>
    <dbReference type="NCBI Taxonomy" id="2665496"/>
    <lineage>
        <taxon>Bacteria</taxon>
        <taxon>Bacillati</taxon>
        <taxon>Actinomycetota</taxon>
        <taxon>Actinomycetes</taxon>
        <taxon>Kitasatosporales</taxon>
        <taxon>Streptomycetaceae</taxon>
        <taxon>Streptomyces</taxon>
    </lineage>
</organism>
<dbReference type="InterPro" id="IPR007560">
    <property type="entry name" value="Restrct_endonuc_IV_Mrr"/>
</dbReference>
<dbReference type="GO" id="GO:0009307">
    <property type="term" value="P:DNA restriction-modification system"/>
    <property type="evidence" value="ECO:0007669"/>
    <property type="project" value="InterPro"/>
</dbReference>
<dbReference type="AlphaFoldDB" id="A0A2M8LWU4"/>
<comment type="caution">
    <text evidence="2">The sequence shown here is derived from an EMBL/GenBank/DDBJ whole genome shotgun (WGS) entry which is preliminary data.</text>
</comment>
<name>A0A2M8LWU4_9ACTN</name>